<dbReference type="Pfam" id="PF06140">
    <property type="entry name" value="Ifi-6-16"/>
    <property type="match status" value="1"/>
</dbReference>
<evidence type="ECO:0000313" key="7">
    <source>
        <dbReference type="Proteomes" id="UP000275385"/>
    </source>
</evidence>
<dbReference type="InterPro" id="IPR038213">
    <property type="entry name" value="IFI6/IFI27-like_sf"/>
</dbReference>
<dbReference type="Proteomes" id="UP000275385">
    <property type="component" value="Unassembled WGS sequence"/>
</dbReference>
<protein>
    <submittedName>
        <fullName evidence="6">Uncharacterized protein</fullName>
    </submittedName>
</protein>
<dbReference type="EMBL" id="QVQW01000001">
    <property type="protein sequence ID" value="RKU49521.1"/>
    <property type="molecule type" value="Genomic_DNA"/>
</dbReference>
<reference evidence="6 7" key="1">
    <citation type="submission" date="2018-08" db="EMBL/GenBank/DDBJ databases">
        <title>Draft genome of the lignicolous fungus Coniochaeta pulveracea.</title>
        <authorList>
            <person name="Borstlap C.J."/>
            <person name="De Witt R.N."/>
            <person name="Botha A."/>
            <person name="Volschenk H."/>
        </authorList>
    </citation>
    <scope>NUCLEOTIDE SEQUENCE [LARGE SCALE GENOMIC DNA]</scope>
    <source>
        <strain evidence="6 7">CAB683</strain>
    </source>
</reference>
<dbReference type="AlphaFoldDB" id="A0A420YNV9"/>
<evidence type="ECO:0000256" key="4">
    <source>
        <dbReference type="ARBA" id="ARBA00022989"/>
    </source>
</evidence>
<evidence type="ECO:0000256" key="2">
    <source>
        <dbReference type="ARBA" id="ARBA00007262"/>
    </source>
</evidence>
<dbReference type="Gene3D" id="6.10.110.10">
    <property type="match status" value="1"/>
</dbReference>
<name>A0A420YNV9_9PEZI</name>
<evidence type="ECO:0000256" key="1">
    <source>
        <dbReference type="ARBA" id="ARBA00004141"/>
    </source>
</evidence>
<evidence type="ECO:0000313" key="6">
    <source>
        <dbReference type="EMBL" id="RKU49521.1"/>
    </source>
</evidence>
<keyword evidence="3" id="KW-0812">Transmembrane</keyword>
<comment type="similarity">
    <text evidence="2">Belongs to the IFI6/IFI27 family.</text>
</comment>
<dbReference type="OrthoDB" id="440424at2759"/>
<evidence type="ECO:0000256" key="3">
    <source>
        <dbReference type="ARBA" id="ARBA00022692"/>
    </source>
</evidence>
<gene>
    <name evidence="6" type="ORF">DL546_008867</name>
</gene>
<keyword evidence="4" id="KW-1133">Transmembrane helix</keyword>
<comment type="subcellular location">
    <subcellularLocation>
        <location evidence="1">Membrane</location>
        <topology evidence="1">Multi-pass membrane protein</topology>
    </subcellularLocation>
</comment>
<proteinExistence type="inferred from homology"/>
<dbReference type="InterPro" id="IPR009311">
    <property type="entry name" value="IFI6/IFI27-like"/>
</dbReference>
<sequence>MSFITAILECLGGTNTTAHKEIVHATTLDGDTKYHIQDRSSLASQNGAEVAHEFLELLRSAETSGEELKLQLQSVVHTHDWSENLAQRILDGVVRIIEENREKIGPVMREALVRAEDAANDLFTFAKEHPYQTAGYATIIAIGILVPYAPWIIRALGFGARGPVLGSFAAWWESTYAGYIPARSVFSYLQRLGMTWAKG</sequence>
<evidence type="ECO:0000256" key="5">
    <source>
        <dbReference type="ARBA" id="ARBA00023136"/>
    </source>
</evidence>
<comment type="caution">
    <text evidence="6">The sequence shown here is derived from an EMBL/GenBank/DDBJ whole genome shotgun (WGS) entry which is preliminary data.</text>
</comment>
<dbReference type="STRING" id="177199.A0A420YNV9"/>
<organism evidence="6 7">
    <name type="scientific">Coniochaeta pulveracea</name>
    <dbReference type="NCBI Taxonomy" id="177199"/>
    <lineage>
        <taxon>Eukaryota</taxon>
        <taxon>Fungi</taxon>
        <taxon>Dikarya</taxon>
        <taxon>Ascomycota</taxon>
        <taxon>Pezizomycotina</taxon>
        <taxon>Sordariomycetes</taxon>
        <taxon>Sordariomycetidae</taxon>
        <taxon>Coniochaetales</taxon>
        <taxon>Coniochaetaceae</taxon>
        <taxon>Coniochaeta</taxon>
    </lineage>
</organism>
<accession>A0A420YNV9</accession>
<dbReference type="PANTHER" id="PTHR16932">
    <property type="entry name" value="INTERFERON ALPHA-INDUCIBLE PROTEIN 27"/>
    <property type="match status" value="1"/>
</dbReference>
<keyword evidence="5" id="KW-0472">Membrane</keyword>
<keyword evidence="7" id="KW-1185">Reference proteome</keyword>
<dbReference type="PANTHER" id="PTHR16932:SF18">
    <property type="entry name" value="INTERFERON, ALPHA-INDUCIBLE PROTEIN 27-LIKE 2"/>
    <property type="match status" value="1"/>
</dbReference>
<dbReference type="GO" id="GO:0016020">
    <property type="term" value="C:membrane"/>
    <property type="evidence" value="ECO:0007669"/>
    <property type="project" value="UniProtKB-SubCell"/>
</dbReference>